<dbReference type="SUPFAM" id="SSF52540">
    <property type="entry name" value="P-loop containing nucleoside triphosphate hydrolases"/>
    <property type="match status" value="1"/>
</dbReference>
<dbReference type="Gene3D" id="3.40.50.300">
    <property type="entry name" value="P-loop containing nucleotide triphosphate hydrolases"/>
    <property type="match status" value="1"/>
</dbReference>
<dbReference type="RefSeq" id="WP_096206465.1">
    <property type="nucleotide sequence ID" value="NZ_FZMP01000196.1"/>
</dbReference>
<dbReference type="EC" id="3.6.1.15" evidence="4"/>
<dbReference type="PANTHER" id="PTHR43146:SF1">
    <property type="entry name" value="CANCER-RELATED NUCLEOSIDE-TRIPHOSPHATASE"/>
    <property type="match status" value="1"/>
</dbReference>
<keyword evidence="2 4" id="KW-0378">Hydrolase</keyword>
<evidence type="ECO:0000256" key="4">
    <source>
        <dbReference type="HAMAP-Rule" id="MF_00796"/>
    </source>
</evidence>
<proteinExistence type="inferred from homology"/>
<dbReference type="STRING" id="1392998.ANME2D_01517"/>
<evidence type="ECO:0000256" key="2">
    <source>
        <dbReference type="ARBA" id="ARBA00022801"/>
    </source>
</evidence>
<keyword evidence="1 4" id="KW-0547">Nucleotide-binding</keyword>
<dbReference type="OrthoDB" id="52698at2157"/>
<evidence type="ECO:0000313" key="6">
    <source>
        <dbReference type="Proteomes" id="UP000218615"/>
    </source>
</evidence>
<evidence type="ECO:0000313" key="5">
    <source>
        <dbReference type="EMBL" id="SNQ61835.1"/>
    </source>
</evidence>
<evidence type="ECO:0000256" key="1">
    <source>
        <dbReference type="ARBA" id="ARBA00022741"/>
    </source>
</evidence>
<dbReference type="InterPro" id="IPR027417">
    <property type="entry name" value="P-loop_NTPase"/>
</dbReference>
<dbReference type="Pfam" id="PF03266">
    <property type="entry name" value="NTPase_1"/>
    <property type="match status" value="1"/>
</dbReference>
<dbReference type="EMBL" id="FZMP01000196">
    <property type="protein sequence ID" value="SNQ61835.1"/>
    <property type="molecule type" value="Genomic_DNA"/>
</dbReference>
<organism evidence="5 6">
    <name type="scientific">Candidatus Methanoperedens nitratireducens</name>
    <dbReference type="NCBI Taxonomy" id="1392998"/>
    <lineage>
        <taxon>Archaea</taxon>
        <taxon>Methanobacteriati</taxon>
        <taxon>Methanobacteriota</taxon>
        <taxon>Stenosarchaea group</taxon>
        <taxon>Methanomicrobia</taxon>
        <taxon>Methanosarcinales</taxon>
        <taxon>ANME-2 cluster</taxon>
        <taxon>Candidatus Methanoperedentaceae</taxon>
        <taxon>Candidatus Methanoperedens</taxon>
    </lineage>
</organism>
<evidence type="ECO:0000256" key="3">
    <source>
        <dbReference type="ARBA" id="ARBA00022840"/>
    </source>
</evidence>
<dbReference type="GO" id="GO:0017111">
    <property type="term" value="F:ribonucleoside triphosphate phosphatase activity"/>
    <property type="evidence" value="ECO:0007669"/>
    <property type="project" value="UniProtKB-UniRule"/>
</dbReference>
<dbReference type="CDD" id="cd19482">
    <property type="entry name" value="RecA-like_Thep1"/>
    <property type="match status" value="1"/>
</dbReference>
<dbReference type="AlphaFoldDB" id="A0A284VRC5"/>
<accession>A0A284VRC5</accession>
<dbReference type="PANTHER" id="PTHR43146">
    <property type="entry name" value="CANCER-RELATED NUCLEOSIDE-TRIPHOSPHATASE"/>
    <property type="match status" value="1"/>
</dbReference>
<keyword evidence="6" id="KW-1185">Reference proteome</keyword>
<keyword evidence="3 4" id="KW-0067">ATP-binding</keyword>
<comment type="similarity">
    <text evidence="4">Belongs to the THEP1 NTPase family.</text>
</comment>
<name>A0A284VRC5_9EURY</name>
<comment type="catalytic activity">
    <reaction evidence="4">
        <text>a ribonucleoside 5'-triphosphate + H2O = a ribonucleoside 5'-diphosphate + phosphate + H(+)</text>
        <dbReference type="Rhea" id="RHEA:23680"/>
        <dbReference type="ChEBI" id="CHEBI:15377"/>
        <dbReference type="ChEBI" id="CHEBI:15378"/>
        <dbReference type="ChEBI" id="CHEBI:43474"/>
        <dbReference type="ChEBI" id="CHEBI:57930"/>
        <dbReference type="ChEBI" id="CHEBI:61557"/>
        <dbReference type="EC" id="3.6.1.15"/>
    </reaction>
</comment>
<reference evidence="6" key="1">
    <citation type="submission" date="2017-06" db="EMBL/GenBank/DDBJ databases">
        <authorList>
            <person name="Cremers G."/>
        </authorList>
    </citation>
    <scope>NUCLEOTIDE SEQUENCE [LARGE SCALE GENOMIC DNA]</scope>
</reference>
<gene>
    <name evidence="5" type="ORF">MNV_50094</name>
</gene>
<dbReference type="Proteomes" id="UP000218615">
    <property type="component" value="Unassembled WGS sequence"/>
</dbReference>
<comment type="function">
    <text evidence="4">Has nucleotide phosphatase activity towards ATP, GTP, CTP, TTP and UTP. May hydrolyze nucleoside diphosphates with lower efficiency.</text>
</comment>
<sequence length="170" mass="18662">MVRIAITGSPGVGKSTVCRNVLKHLTYTYGGMVSADIRVKGERVGFEIKDIATGKHGILAHRQGTGPRVGSYHVNIEDLNNIGVAAIRNALSSSELIVIDEIAPMEFKSPEFIKAVEEALDSGKNMLVVLHQKSTHPLAQRIRNEFQVYTVTKENRETLVPEIADKINKS</sequence>
<feature type="binding site" evidence="4">
    <location>
        <begin position="8"/>
        <end position="15"/>
    </location>
    <ligand>
        <name>ATP</name>
        <dbReference type="ChEBI" id="CHEBI:30616"/>
    </ligand>
</feature>
<comment type="caution">
    <text evidence="4">Lacks conserved residue(s) required for the propagation of feature annotation.</text>
</comment>
<dbReference type="GO" id="GO:0005524">
    <property type="term" value="F:ATP binding"/>
    <property type="evidence" value="ECO:0007669"/>
    <property type="project" value="UniProtKB-UniRule"/>
</dbReference>
<protein>
    <recommendedName>
        <fullName evidence="4">Nucleoside-triphosphatase MNV_50094</fullName>
        <shortName evidence="4">NTPase</shortName>
        <ecNumber evidence="4">3.6.1.15</ecNumber>
    </recommendedName>
    <alternativeName>
        <fullName evidence="4">Nucleoside triphosphate phosphohydrolase</fullName>
    </alternativeName>
</protein>
<dbReference type="InterPro" id="IPR004948">
    <property type="entry name" value="Nuc-triphosphatase_THEP1"/>
</dbReference>
<dbReference type="NCBIfam" id="NF010248">
    <property type="entry name" value="PRK13695.1"/>
    <property type="match status" value="1"/>
</dbReference>
<dbReference type="HAMAP" id="MF_00796">
    <property type="entry name" value="NTPase_1"/>
    <property type="match status" value="1"/>
</dbReference>